<feature type="domain" description="C-type lectin" evidence="8">
    <location>
        <begin position="678"/>
        <end position="792"/>
    </location>
</feature>
<gene>
    <name evidence="10" type="ORF">PLOB_00017427</name>
</gene>
<keyword evidence="1 5" id="KW-0245">EGF-like domain</keyword>
<keyword evidence="3" id="KW-0677">Repeat</keyword>
<dbReference type="Pfam" id="PF07645">
    <property type="entry name" value="EGF_CA"/>
    <property type="match status" value="2"/>
</dbReference>
<proteinExistence type="predicted"/>
<protein>
    <submittedName>
        <fullName evidence="10">Uncharacterized protein</fullName>
    </submittedName>
</protein>
<dbReference type="InterPro" id="IPR018097">
    <property type="entry name" value="EGF_Ca-bd_CS"/>
</dbReference>
<dbReference type="SMART" id="SM00280">
    <property type="entry name" value="KAZAL"/>
    <property type="match status" value="1"/>
</dbReference>
<evidence type="ECO:0000256" key="1">
    <source>
        <dbReference type="ARBA" id="ARBA00022536"/>
    </source>
</evidence>
<dbReference type="InterPro" id="IPR001881">
    <property type="entry name" value="EGF-like_Ca-bd_dom"/>
</dbReference>
<dbReference type="InterPro" id="IPR018378">
    <property type="entry name" value="C-type_lectin_CS"/>
</dbReference>
<feature type="domain" description="EGF-like" evidence="7">
    <location>
        <begin position="836"/>
        <end position="871"/>
    </location>
</feature>
<keyword evidence="11" id="KW-1185">Reference proteome</keyword>
<dbReference type="InterPro" id="IPR036058">
    <property type="entry name" value="Kazal_dom_sf"/>
</dbReference>
<dbReference type="InterPro" id="IPR016186">
    <property type="entry name" value="C-type_lectin-like/link_sf"/>
</dbReference>
<dbReference type="PROSITE" id="PS01186">
    <property type="entry name" value="EGF_2"/>
    <property type="match status" value="1"/>
</dbReference>
<dbReference type="PROSITE" id="PS50026">
    <property type="entry name" value="EGF_3"/>
    <property type="match status" value="2"/>
</dbReference>
<feature type="domain" description="EGF-like" evidence="7">
    <location>
        <begin position="794"/>
        <end position="835"/>
    </location>
</feature>
<dbReference type="Gene3D" id="2.60.40.2080">
    <property type="match status" value="2"/>
</dbReference>
<dbReference type="PROSITE" id="PS51465">
    <property type="entry name" value="KAZAL_2"/>
    <property type="match status" value="1"/>
</dbReference>
<dbReference type="Gene3D" id="2.10.25.10">
    <property type="entry name" value="Laminin"/>
    <property type="match status" value="2"/>
</dbReference>
<evidence type="ECO:0000313" key="10">
    <source>
        <dbReference type="EMBL" id="CAH3176021.1"/>
    </source>
</evidence>
<dbReference type="PANTHER" id="PTHR24039">
    <property type="entry name" value="FIBRILLIN-RELATED"/>
    <property type="match status" value="1"/>
</dbReference>
<dbReference type="SUPFAM" id="SSF56436">
    <property type="entry name" value="C-type lectin-like"/>
    <property type="match status" value="1"/>
</dbReference>
<dbReference type="InterPro" id="IPR002350">
    <property type="entry name" value="Kazal_dom"/>
</dbReference>
<feature type="chain" id="PRO_5045041943" evidence="6">
    <location>
        <begin position="28"/>
        <end position="876"/>
    </location>
</feature>
<evidence type="ECO:0000256" key="2">
    <source>
        <dbReference type="ARBA" id="ARBA00022729"/>
    </source>
</evidence>
<dbReference type="Gene3D" id="3.30.60.30">
    <property type="match status" value="1"/>
</dbReference>
<dbReference type="InterPro" id="IPR016187">
    <property type="entry name" value="CTDL_fold"/>
</dbReference>
<dbReference type="InterPro" id="IPR049883">
    <property type="entry name" value="NOTCH1_EGF-like"/>
</dbReference>
<dbReference type="EMBL" id="CALNXK010000207">
    <property type="protein sequence ID" value="CAH3176021.1"/>
    <property type="molecule type" value="Genomic_DNA"/>
</dbReference>
<dbReference type="SMART" id="SM00179">
    <property type="entry name" value="EGF_CA"/>
    <property type="match status" value="2"/>
</dbReference>
<dbReference type="CDD" id="cd00054">
    <property type="entry name" value="EGF_CA"/>
    <property type="match status" value="2"/>
</dbReference>
<evidence type="ECO:0000259" key="9">
    <source>
        <dbReference type="PROSITE" id="PS51465"/>
    </source>
</evidence>
<dbReference type="SMART" id="SM00181">
    <property type="entry name" value="EGF"/>
    <property type="match status" value="2"/>
</dbReference>
<evidence type="ECO:0000256" key="6">
    <source>
        <dbReference type="SAM" id="SignalP"/>
    </source>
</evidence>
<feature type="signal peptide" evidence="6">
    <location>
        <begin position="1"/>
        <end position="27"/>
    </location>
</feature>
<sequence>MSGEQHVPPVLFAIFAAAMLLAQGSQAASFKSGKINNITAMSSGLFACEKITFEEPFSGGKQVKVFLSPGNSTNGAAVWVESEDHSQFRACIYEYSDGSNAAAELNWIALESAPFGAQLGTTSLDSWTTGTKCKKVDFPQRFLTPPIVLATPSHQFPDRPQDAMAVWVEDLTEHSFKLCLREVKMFDGLHRGIKINWMAYTNLTVVNFTLSASLVLRNKNSPPQNNEAFCENINFTMPLYAPPVVIVTAKRVSNNSQSSGCDAIAAWVEYTNTTETQICVRNYDPKSKDTINVDYLVFGDPDPCIDVYCNYHGLCKAFGPYDARCVCIDSCPSFQVPLCSSNGTTFDNDCFYKQEMCMLQLNHTVQHPGSCEGFPYQRSRLHMPHIPSLGYSHCEVIHLRPFVFYPDKPVQVQVTVNHVDTRDMNYVHDAAVSWIEDVSIEQFTACVMAAGFNERKSRANVSIDWIAYQGAPAGGVSGEVRMSQWWTGTTCKTVNFPSSNVFSHGRYKVPEQPSVFITAAHHRAGLKRDAASVWLEDISLSSFKICLRELQNYAGSHEDISVNWLAFSSIETPFFSEHSSIYFANSQPPQAWNNNAFCRDISFVKVYKNAPSVFVSANHTSSGGGVDPMHNSITAWVEYINTTGARVCLKELYDSKYDPLSVSYTVMTDICQTEWNYFDGYCYLTSRACATWLTAQSNCSTMSSNLVTVYSQEENVYIQHRHNGERSWIGLNDRSVEGSFAWASKDKSNFELWAPNQPNDWKNEDCVHTLGALHRYEWNDVSCDKCFNYTCFKDLDECATNAYTCGVNAECRNTVGSYICVCKVGYTGDAYTNCTDLDECTTGSHSCGVNSVCQNTVGSYTCSCNAGYTGDGKPCN</sequence>
<evidence type="ECO:0000313" key="11">
    <source>
        <dbReference type="Proteomes" id="UP001159405"/>
    </source>
</evidence>
<dbReference type="PROSITE" id="PS00615">
    <property type="entry name" value="C_TYPE_LECTIN_1"/>
    <property type="match status" value="1"/>
</dbReference>
<name>A0ABN8R9N5_9CNID</name>
<dbReference type="Pfam" id="PF00059">
    <property type="entry name" value="Lectin_C"/>
    <property type="match status" value="1"/>
</dbReference>
<dbReference type="Proteomes" id="UP001159405">
    <property type="component" value="Unassembled WGS sequence"/>
</dbReference>
<accession>A0ABN8R9N5</accession>
<dbReference type="Gene3D" id="3.10.100.10">
    <property type="entry name" value="Mannose-Binding Protein A, subunit A"/>
    <property type="match status" value="1"/>
</dbReference>
<keyword evidence="2 6" id="KW-0732">Signal</keyword>
<organism evidence="10 11">
    <name type="scientific">Porites lobata</name>
    <dbReference type="NCBI Taxonomy" id="104759"/>
    <lineage>
        <taxon>Eukaryota</taxon>
        <taxon>Metazoa</taxon>
        <taxon>Cnidaria</taxon>
        <taxon>Anthozoa</taxon>
        <taxon>Hexacorallia</taxon>
        <taxon>Scleractinia</taxon>
        <taxon>Fungiina</taxon>
        <taxon>Poritidae</taxon>
        <taxon>Porites</taxon>
    </lineage>
</organism>
<dbReference type="CDD" id="cd00104">
    <property type="entry name" value="KAZAL_FS"/>
    <property type="match status" value="1"/>
</dbReference>
<dbReference type="InterPro" id="IPR009030">
    <property type="entry name" value="Growth_fac_rcpt_cys_sf"/>
</dbReference>
<evidence type="ECO:0000259" key="7">
    <source>
        <dbReference type="PROSITE" id="PS50026"/>
    </source>
</evidence>
<reference evidence="10 11" key="1">
    <citation type="submission" date="2022-05" db="EMBL/GenBank/DDBJ databases">
        <authorList>
            <consortium name="Genoscope - CEA"/>
            <person name="William W."/>
        </authorList>
    </citation>
    <scope>NUCLEOTIDE SEQUENCE [LARGE SCALE GENOMIC DNA]</scope>
</reference>
<evidence type="ECO:0000256" key="4">
    <source>
        <dbReference type="ARBA" id="ARBA00023157"/>
    </source>
</evidence>
<feature type="domain" description="Kazal-like" evidence="9">
    <location>
        <begin position="326"/>
        <end position="373"/>
    </location>
</feature>
<dbReference type="InterPro" id="IPR037221">
    <property type="entry name" value="H-type_lectin_dom_sf"/>
</dbReference>
<dbReference type="SUPFAM" id="SSF100895">
    <property type="entry name" value="Kazal-type serine protease inhibitors"/>
    <property type="match status" value="1"/>
</dbReference>
<evidence type="ECO:0000256" key="3">
    <source>
        <dbReference type="ARBA" id="ARBA00022737"/>
    </source>
</evidence>
<dbReference type="PROSITE" id="PS00010">
    <property type="entry name" value="ASX_HYDROXYL"/>
    <property type="match status" value="2"/>
</dbReference>
<dbReference type="PROSITE" id="PS01187">
    <property type="entry name" value="EGF_CA"/>
    <property type="match status" value="1"/>
</dbReference>
<dbReference type="InterPro" id="IPR001304">
    <property type="entry name" value="C-type_lectin-like"/>
</dbReference>
<comment type="caution">
    <text evidence="10">The sequence shown here is derived from an EMBL/GenBank/DDBJ whole genome shotgun (WGS) entry which is preliminary data.</text>
</comment>
<comment type="caution">
    <text evidence="5">Lacks conserved residue(s) required for the propagation of feature annotation.</text>
</comment>
<evidence type="ECO:0000259" key="8">
    <source>
        <dbReference type="PROSITE" id="PS50041"/>
    </source>
</evidence>
<keyword evidence="4" id="KW-1015">Disulfide bond</keyword>
<dbReference type="InterPro" id="IPR000742">
    <property type="entry name" value="EGF"/>
</dbReference>
<evidence type="ECO:0000256" key="5">
    <source>
        <dbReference type="PROSITE-ProRule" id="PRU00076"/>
    </source>
</evidence>
<dbReference type="SMART" id="SM00034">
    <property type="entry name" value="CLECT"/>
    <property type="match status" value="1"/>
</dbReference>
<dbReference type="PROSITE" id="PS50041">
    <property type="entry name" value="C_TYPE_LECTIN_2"/>
    <property type="match status" value="1"/>
</dbReference>
<dbReference type="SUPFAM" id="SSF57184">
    <property type="entry name" value="Growth factor receptor domain"/>
    <property type="match status" value="1"/>
</dbReference>
<dbReference type="InterPro" id="IPR000152">
    <property type="entry name" value="EGF-type_Asp/Asn_hydroxyl_site"/>
</dbReference>